<dbReference type="SMART" id="SM00256">
    <property type="entry name" value="FBOX"/>
    <property type="match status" value="1"/>
</dbReference>
<organism evidence="2 3">
    <name type="scientific">Thalictrum thalictroides</name>
    <name type="common">Rue-anemone</name>
    <name type="synonym">Anemone thalictroides</name>
    <dbReference type="NCBI Taxonomy" id="46969"/>
    <lineage>
        <taxon>Eukaryota</taxon>
        <taxon>Viridiplantae</taxon>
        <taxon>Streptophyta</taxon>
        <taxon>Embryophyta</taxon>
        <taxon>Tracheophyta</taxon>
        <taxon>Spermatophyta</taxon>
        <taxon>Magnoliopsida</taxon>
        <taxon>Ranunculales</taxon>
        <taxon>Ranunculaceae</taxon>
        <taxon>Thalictroideae</taxon>
        <taxon>Thalictrum</taxon>
    </lineage>
</organism>
<dbReference type="Gene3D" id="1.20.1280.50">
    <property type="match status" value="1"/>
</dbReference>
<dbReference type="Gene3D" id="3.80.10.10">
    <property type="entry name" value="Ribonuclease Inhibitor"/>
    <property type="match status" value="1"/>
</dbReference>
<dbReference type="InterPro" id="IPR032675">
    <property type="entry name" value="LRR_dom_sf"/>
</dbReference>
<dbReference type="InterPro" id="IPR053781">
    <property type="entry name" value="F-box_AtFBL13-like"/>
</dbReference>
<dbReference type="OrthoDB" id="612216at2759"/>
<proteinExistence type="predicted"/>
<evidence type="ECO:0000259" key="1">
    <source>
        <dbReference type="SMART" id="SM00256"/>
    </source>
</evidence>
<reference evidence="2 3" key="1">
    <citation type="submission" date="2020-06" db="EMBL/GenBank/DDBJ databases">
        <title>Transcriptomic and genomic resources for Thalictrum thalictroides and T. hernandezii: Facilitating candidate gene discovery in an emerging model plant lineage.</title>
        <authorList>
            <person name="Arias T."/>
            <person name="Riano-Pachon D.M."/>
            <person name="Di Stilio V.S."/>
        </authorList>
    </citation>
    <scope>NUCLEOTIDE SEQUENCE [LARGE SCALE GENOMIC DNA]</scope>
    <source>
        <strain evidence="3">cv. WT478/WT964</strain>
        <tissue evidence="2">Leaves</tissue>
    </source>
</reference>
<dbReference type="Pfam" id="PF00646">
    <property type="entry name" value="F-box"/>
    <property type="match status" value="1"/>
</dbReference>
<evidence type="ECO:0000313" key="3">
    <source>
        <dbReference type="Proteomes" id="UP000554482"/>
    </source>
</evidence>
<accession>A0A7J6V9E9</accession>
<evidence type="ECO:0000313" key="2">
    <source>
        <dbReference type="EMBL" id="KAF5181669.1"/>
    </source>
</evidence>
<dbReference type="PANTHER" id="PTHR34223">
    <property type="entry name" value="OS11G0201299 PROTEIN"/>
    <property type="match status" value="1"/>
</dbReference>
<name>A0A7J6V9E9_THATH</name>
<dbReference type="EMBL" id="JABWDY010035897">
    <property type="protein sequence ID" value="KAF5181669.1"/>
    <property type="molecule type" value="Genomic_DNA"/>
</dbReference>
<keyword evidence="3" id="KW-1185">Reference proteome</keyword>
<sequence length="370" mass="43187">MSKNEAADRLSDLCDPLLHHIFSYLDMKEVVHTSLLSRRWRYTWRSVSHLNFDHTLWPVSKKTIQSSTTLKREFMEFIDYVLFLRDASNIHKFHLNGSSYCEDHRLVKWLTVIVGRKVQEISLQVWKSFSLSQFIFTYPMNIKTLHLVSAQLHENKSNGELVLRCPVLETLILTCCDHSGLKILDVSAPQLKNLELENDWNNVSRVLIKICAPNLTSLKCIGCMYRQFAMENTSSLVTAAFKYRGFSRTSVHQFIKVLKGLQNVATLELSNCWFKEMFHPSAKYWGEDLSLPYKLRKLRIHNPEGYENELKFLEIILKNAMDLECITITASARTETHNKLLDEFSQKLHSFPRASEMVRIDFVKEKSYQL</sequence>
<dbReference type="InterPro" id="IPR001810">
    <property type="entry name" value="F-box_dom"/>
</dbReference>
<dbReference type="InterPro" id="IPR036047">
    <property type="entry name" value="F-box-like_dom_sf"/>
</dbReference>
<dbReference type="CDD" id="cd22160">
    <property type="entry name" value="F-box_AtFBL13-like"/>
    <property type="match status" value="1"/>
</dbReference>
<gene>
    <name evidence="2" type="ORF">FRX31_028745</name>
</gene>
<protein>
    <submittedName>
        <fullName evidence="2">F-box/LRR-repeat protein</fullName>
    </submittedName>
</protein>
<dbReference type="InterPro" id="IPR053197">
    <property type="entry name" value="F-box_SCFL_complex_component"/>
</dbReference>
<dbReference type="PANTHER" id="PTHR34223:SF51">
    <property type="entry name" value="OS06G0556300 PROTEIN"/>
    <property type="match status" value="1"/>
</dbReference>
<dbReference type="SUPFAM" id="SSF52047">
    <property type="entry name" value="RNI-like"/>
    <property type="match status" value="1"/>
</dbReference>
<dbReference type="AlphaFoldDB" id="A0A7J6V9E9"/>
<feature type="domain" description="F-box" evidence="1">
    <location>
        <begin position="13"/>
        <end position="53"/>
    </location>
</feature>
<comment type="caution">
    <text evidence="2">The sequence shown here is derived from an EMBL/GenBank/DDBJ whole genome shotgun (WGS) entry which is preliminary data.</text>
</comment>
<dbReference type="SUPFAM" id="SSF81383">
    <property type="entry name" value="F-box domain"/>
    <property type="match status" value="1"/>
</dbReference>
<dbReference type="Proteomes" id="UP000554482">
    <property type="component" value="Unassembled WGS sequence"/>
</dbReference>